<dbReference type="InterPro" id="IPR002477">
    <property type="entry name" value="Peptidoglycan-bd-like"/>
</dbReference>
<accession>A0ABW3W0N5</accession>
<feature type="compositionally biased region" description="Polar residues" evidence="7">
    <location>
        <begin position="163"/>
        <end position="182"/>
    </location>
</feature>
<dbReference type="InterPro" id="IPR050979">
    <property type="entry name" value="LD-transpeptidase"/>
</dbReference>
<feature type="region of interest" description="Disordered" evidence="7">
    <location>
        <begin position="36"/>
        <end position="105"/>
    </location>
</feature>
<feature type="compositionally biased region" description="Pro residues" evidence="7">
    <location>
        <begin position="53"/>
        <end position="73"/>
    </location>
</feature>
<evidence type="ECO:0000256" key="6">
    <source>
        <dbReference type="PROSITE-ProRule" id="PRU01373"/>
    </source>
</evidence>
<keyword evidence="5 6" id="KW-0961">Cell wall biogenesis/degradation</keyword>
<name>A0ABW3W0N5_9ACTN</name>
<dbReference type="PROSITE" id="PS52029">
    <property type="entry name" value="LD_TPASE"/>
    <property type="match status" value="1"/>
</dbReference>
<evidence type="ECO:0000256" key="4">
    <source>
        <dbReference type="ARBA" id="ARBA00022984"/>
    </source>
</evidence>
<evidence type="ECO:0000256" key="3">
    <source>
        <dbReference type="ARBA" id="ARBA00022960"/>
    </source>
</evidence>
<evidence type="ECO:0000313" key="10">
    <source>
        <dbReference type="Proteomes" id="UP001597229"/>
    </source>
</evidence>
<dbReference type="CDD" id="cd16913">
    <property type="entry name" value="YkuD_like"/>
    <property type="match status" value="1"/>
</dbReference>
<dbReference type="Pfam" id="PF03734">
    <property type="entry name" value="YkuD"/>
    <property type="match status" value="1"/>
</dbReference>
<feature type="domain" description="L,D-TPase catalytic" evidence="8">
    <location>
        <begin position="194"/>
        <end position="306"/>
    </location>
</feature>
<keyword evidence="10" id="KW-1185">Reference proteome</keyword>
<dbReference type="InterPro" id="IPR036366">
    <property type="entry name" value="PGBDSf"/>
</dbReference>
<evidence type="ECO:0000256" key="5">
    <source>
        <dbReference type="ARBA" id="ARBA00023316"/>
    </source>
</evidence>
<dbReference type="RefSeq" id="WP_367918538.1">
    <property type="nucleotide sequence ID" value="NZ_BAABAC010000013.1"/>
</dbReference>
<dbReference type="InterPro" id="IPR005490">
    <property type="entry name" value="LD_TPept_cat_dom"/>
</dbReference>
<dbReference type="PANTHER" id="PTHR30582:SF33">
    <property type="entry name" value="EXPORTED PROTEIN"/>
    <property type="match status" value="1"/>
</dbReference>
<dbReference type="Gene3D" id="1.10.101.10">
    <property type="entry name" value="PGBD-like superfamily/PGBD"/>
    <property type="match status" value="1"/>
</dbReference>
<evidence type="ECO:0000259" key="8">
    <source>
        <dbReference type="PROSITE" id="PS52029"/>
    </source>
</evidence>
<dbReference type="SUPFAM" id="SSF47090">
    <property type="entry name" value="PGBD-like"/>
    <property type="match status" value="1"/>
</dbReference>
<dbReference type="InterPro" id="IPR036365">
    <property type="entry name" value="PGBD-like_sf"/>
</dbReference>
<keyword evidence="4 6" id="KW-0573">Peptidoglycan synthesis</keyword>
<feature type="active site" description="Nucleophile" evidence="6">
    <location>
        <position position="281"/>
    </location>
</feature>
<keyword evidence="2" id="KW-0808">Transferase</keyword>
<feature type="region of interest" description="Disordered" evidence="7">
    <location>
        <begin position="162"/>
        <end position="188"/>
    </location>
</feature>
<feature type="active site" description="Proton donor/acceptor" evidence="6">
    <location>
        <position position="264"/>
    </location>
</feature>
<sequence>MNTTLRIARRITLVTVVAALCSVLAYGVGWAVRNDSSPAPATPAPTRQHAPKPKPTPTQQPPAQTPSEQPPSETPGETPSETPTEDPGPPPAGPALLSPGDQGPQVRELQARLKQIDWFSGDVTDRYGDKTAEAVRGFQAKRGFQVTGEVDRRTLTRLEQMTHEPTQAELTNTPPASTNGNTPGPLDPRCTTGRVLCVDKSSRTLRWLVDGTVVKTVDVRFGSSELPTREGVFTIYRKSRDHVSTLYHTSMPFAMFFSGGQAVHYSSDFAARGYSGASHGCVNVRDRAGVEWLFDHVALGDKVVIYWS</sequence>
<evidence type="ECO:0000256" key="7">
    <source>
        <dbReference type="SAM" id="MobiDB-lite"/>
    </source>
</evidence>
<comment type="pathway">
    <text evidence="1 6">Cell wall biogenesis; peptidoglycan biosynthesis.</text>
</comment>
<evidence type="ECO:0000256" key="1">
    <source>
        <dbReference type="ARBA" id="ARBA00004752"/>
    </source>
</evidence>
<organism evidence="9 10">
    <name type="scientific">Nocardioides ginsengisoli</name>
    <dbReference type="NCBI Taxonomy" id="363868"/>
    <lineage>
        <taxon>Bacteria</taxon>
        <taxon>Bacillati</taxon>
        <taxon>Actinomycetota</taxon>
        <taxon>Actinomycetes</taxon>
        <taxon>Propionibacteriales</taxon>
        <taxon>Nocardioidaceae</taxon>
        <taxon>Nocardioides</taxon>
    </lineage>
</organism>
<dbReference type="PANTHER" id="PTHR30582">
    <property type="entry name" value="L,D-TRANSPEPTIDASE"/>
    <property type="match status" value="1"/>
</dbReference>
<reference evidence="10" key="1">
    <citation type="journal article" date="2019" name="Int. J. Syst. Evol. Microbiol.">
        <title>The Global Catalogue of Microorganisms (GCM) 10K type strain sequencing project: providing services to taxonomists for standard genome sequencing and annotation.</title>
        <authorList>
            <consortium name="The Broad Institute Genomics Platform"/>
            <consortium name="The Broad Institute Genome Sequencing Center for Infectious Disease"/>
            <person name="Wu L."/>
            <person name="Ma J."/>
        </authorList>
    </citation>
    <scope>NUCLEOTIDE SEQUENCE [LARGE SCALE GENOMIC DNA]</scope>
    <source>
        <strain evidence="10">CCUG 52478</strain>
    </source>
</reference>
<keyword evidence="3 6" id="KW-0133">Cell shape</keyword>
<protein>
    <submittedName>
        <fullName evidence="9">L,D-transpeptidase family protein</fullName>
    </submittedName>
</protein>
<dbReference type="Gene3D" id="2.40.440.10">
    <property type="entry name" value="L,D-transpeptidase catalytic domain-like"/>
    <property type="match status" value="1"/>
</dbReference>
<dbReference type="EMBL" id="JBHTLX010000012">
    <property type="protein sequence ID" value="MFD1247985.1"/>
    <property type="molecule type" value="Genomic_DNA"/>
</dbReference>
<proteinExistence type="predicted"/>
<evidence type="ECO:0000256" key="2">
    <source>
        <dbReference type="ARBA" id="ARBA00022679"/>
    </source>
</evidence>
<dbReference type="SUPFAM" id="SSF141523">
    <property type="entry name" value="L,D-transpeptidase catalytic domain-like"/>
    <property type="match status" value="1"/>
</dbReference>
<gene>
    <name evidence="9" type="ORF">ACFQ3F_09315</name>
</gene>
<dbReference type="Proteomes" id="UP001597229">
    <property type="component" value="Unassembled WGS sequence"/>
</dbReference>
<comment type="caution">
    <text evidence="9">The sequence shown here is derived from an EMBL/GenBank/DDBJ whole genome shotgun (WGS) entry which is preliminary data.</text>
</comment>
<dbReference type="Pfam" id="PF01471">
    <property type="entry name" value="PG_binding_1"/>
    <property type="match status" value="1"/>
</dbReference>
<dbReference type="InterPro" id="IPR038063">
    <property type="entry name" value="Transpep_catalytic_dom"/>
</dbReference>
<evidence type="ECO:0000313" key="9">
    <source>
        <dbReference type="EMBL" id="MFD1247985.1"/>
    </source>
</evidence>